<dbReference type="Pfam" id="PF20075">
    <property type="entry name" value="DUF6471"/>
    <property type="match status" value="1"/>
</dbReference>
<feature type="domain" description="DUF6471" evidence="1">
    <location>
        <begin position="7"/>
        <end position="69"/>
    </location>
</feature>
<proteinExistence type="predicted"/>
<protein>
    <recommendedName>
        <fullName evidence="1">DUF6471 domain-containing protein</fullName>
    </recommendedName>
</protein>
<geneLocation type="plasmid" evidence="2 3">
    <name>p1</name>
</geneLocation>
<sequence>MEAKNEWAKRAKRFFKAELKRRDVTYEELARRLTAMGIEETEGSITVKVNRGTFPTWFFLASMQEIRCPAVRVEDL</sequence>
<dbReference type="EMBL" id="CP032322">
    <property type="protein sequence ID" value="QCN97451.1"/>
    <property type="molecule type" value="Genomic_DNA"/>
</dbReference>
<name>A0A4D8PQL7_9PROT</name>
<dbReference type="InterPro" id="IPR045526">
    <property type="entry name" value="DUF6471"/>
</dbReference>
<dbReference type="KEGG" id="aare:D3093_19670"/>
<evidence type="ECO:0000313" key="2">
    <source>
        <dbReference type="EMBL" id="QCN97451.1"/>
    </source>
</evidence>
<organism evidence="2 3">
    <name type="scientific">Azospirillum argentinense</name>
    <dbReference type="NCBI Taxonomy" id="2970906"/>
    <lineage>
        <taxon>Bacteria</taxon>
        <taxon>Pseudomonadati</taxon>
        <taxon>Pseudomonadota</taxon>
        <taxon>Alphaproteobacteria</taxon>
        <taxon>Rhodospirillales</taxon>
        <taxon>Azospirillaceae</taxon>
        <taxon>Azospirillum</taxon>
    </lineage>
</organism>
<evidence type="ECO:0000313" key="3">
    <source>
        <dbReference type="Proteomes" id="UP000298595"/>
    </source>
</evidence>
<reference evidence="2 3" key="1">
    <citation type="submission" date="2018-09" db="EMBL/GenBank/DDBJ databases">
        <title>Whole genome based analysis of evolution and adaptive divergence in Indian and Brazilian strains of Azospirillum brasilense.</title>
        <authorList>
            <person name="Singh C."/>
            <person name="Tripathi A.K."/>
        </authorList>
    </citation>
    <scope>NUCLEOTIDE SEQUENCE [LARGE SCALE GENOMIC DNA]</scope>
    <source>
        <strain evidence="2 3">MTCC4035</strain>
        <plasmid evidence="2 3">p1</plasmid>
    </source>
</reference>
<keyword evidence="2" id="KW-0614">Plasmid</keyword>
<gene>
    <name evidence="2" type="ORF">D3093_19670</name>
</gene>
<dbReference type="Proteomes" id="UP000298595">
    <property type="component" value="Plasmid p1"/>
</dbReference>
<dbReference type="RefSeq" id="WP_137116744.1">
    <property type="nucleotide sequence ID" value="NZ_CP032322.1"/>
</dbReference>
<accession>A0A4D8PQL7</accession>
<dbReference type="AlphaFoldDB" id="A0A4D8PQL7"/>
<evidence type="ECO:0000259" key="1">
    <source>
        <dbReference type="Pfam" id="PF20075"/>
    </source>
</evidence>